<feature type="transmembrane region" description="Helical" evidence="8">
    <location>
        <begin position="524"/>
        <end position="541"/>
    </location>
</feature>
<evidence type="ECO:0000313" key="11">
    <source>
        <dbReference type="Proteomes" id="UP000315995"/>
    </source>
</evidence>
<feature type="transmembrane region" description="Helical" evidence="8">
    <location>
        <begin position="628"/>
        <end position="646"/>
    </location>
</feature>
<feature type="transmembrane region" description="Helical" evidence="8">
    <location>
        <begin position="364"/>
        <end position="397"/>
    </location>
</feature>
<dbReference type="PANTHER" id="PTHR33908">
    <property type="entry name" value="MANNOSYLTRANSFERASE YKCB-RELATED"/>
    <property type="match status" value="1"/>
</dbReference>
<keyword evidence="3" id="KW-0328">Glycosyltransferase</keyword>
<feature type="transmembrane region" description="Helical" evidence="8">
    <location>
        <begin position="302"/>
        <end position="324"/>
    </location>
</feature>
<feature type="transmembrane region" description="Helical" evidence="8">
    <location>
        <begin position="187"/>
        <end position="206"/>
    </location>
</feature>
<evidence type="ECO:0000256" key="4">
    <source>
        <dbReference type="ARBA" id="ARBA00022679"/>
    </source>
</evidence>
<feature type="domain" description="Glycosyltransferase RgtA/B/C/D-like" evidence="9">
    <location>
        <begin position="112"/>
        <end position="237"/>
    </location>
</feature>
<sequence>MREWTIRFPPRIYRSDRPMSSKNENSKRTPITELEWFEPDTKPWWRDRWVVLAAAVIVFIPMLGSFGLWDPWEVHYGEVARNILERNDWISTWWGSHWEDGAGNREGNYFYSKPILLMWMMAMGMQVFGFSEWGIRIGVALVGILGLLLAYSFGSSVFKRRTGFLMAAVLGTSPFWFFLSRQAQTDMPFVGLMTVAMCFFMMAMFGKDKDRPADKFSYVLAFGWMALVCVPQIALVLVGLSRWRGGPNPFMQSFTSPAWQGIAVGGALLGVGFGLLLWGLWKGREESDRAQTLRRRFALGGLGVLWVPLLVLLVVILVSGSTLAKDLNGWFIWGPTQAAIYTTCFGTALYLAFARPVVERRRVYLLAFYVFIGLASLAKGLLGFMLPGAILFFYILITREWRMLKKVDLHIGLPIFVAVAFPWYAAMLIRHTQGFWNRFFVHDHFKRLASGVHQIDTGSFEHFLHWLGYGLFPWIAFLPAALGHFFSGKGLDMEDDRGRATLMLILWATIAFTLFTLSSTKFHHYIFPVVPALAMLIAITLDDALDRELPHPWPLYFVGIGIFGIVLWDILHDPQVLKNLFTYKYDRKWDAAWDSGFRWAIFGVSVPAMLGITLFLTRNRLVRRLSLAAILASGLGFAVFCLDVYMPGISSTWSQKGVWDAYYSQCTRTDGPPGSHRFKRYCEEPAIAYKLNWRGETFYTQNEVIPIRDDDDFEHFLEEVGNGTFYGIMEGARFRGGFQRELPERFKNKACVTHNENLKFVLVKVPCAEDDPQRVEP</sequence>
<dbReference type="PANTHER" id="PTHR33908:SF11">
    <property type="entry name" value="MEMBRANE PROTEIN"/>
    <property type="match status" value="1"/>
</dbReference>
<evidence type="ECO:0000256" key="6">
    <source>
        <dbReference type="ARBA" id="ARBA00022989"/>
    </source>
</evidence>
<proteinExistence type="predicted"/>
<feature type="transmembrane region" description="Helical" evidence="8">
    <location>
        <begin position="409"/>
        <end position="429"/>
    </location>
</feature>
<dbReference type="EMBL" id="CP041186">
    <property type="protein sequence ID" value="QDG49737.1"/>
    <property type="molecule type" value="Genomic_DNA"/>
</dbReference>
<dbReference type="OrthoDB" id="9775035at2"/>
<feature type="transmembrane region" description="Helical" evidence="8">
    <location>
        <begin position="330"/>
        <end position="352"/>
    </location>
</feature>
<evidence type="ECO:0000256" key="1">
    <source>
        <dbReference type="ARBA" id="ARBA00004651"/>
    </source>
</evidence>
<evidence type="ECO:0000256" key="7">
    <source>
        <dbReference type="ARBA" id="ARBA00023136"/>
    </source>
</evidence>
<evidence type="ECO:0000256" key="5">
    <source>
        <dbReference type="ARBA" id="ARBA00022692"/>
    </source>
</evidence>
<keyword evidence="11" id="KW-1185">Reference proteome</keyword>
<feature type="transmembrane region" description="Helical" evidence="8">
    <location>
        <begin position="553"/>
        <end position="571"/>
    </location>
</feature>
<dbReference type="AlphaFoldDB" id="A0A4Y6PP06"/>
<feature type="transmembrane region" description="Helical" evidence="8">
    <location>
        <begin position="498"/>
        <end position="517"/>
    </location>
</feature>
<keyword evidence="6 8" id="KW-1133">Transmembrane helix</keyword>
<feature type="transmembrane region" description="Helical" evidence="8">
    <location>
        <begin position="597"/>
        <end position="616"/>
    </location>
</feature>
<dbReference type="GO" id="GO:0009103">
    <property type="term" value="P:lipopolysaccharide biosynthetic process"/>
    <property type="evidence" value="ECO:0007669"/>
    <property type="project" value="UniProtKB-ARBA"/>
</dbReference>
<evidence type="ECO:0000256" key="3">
    <source>
        <dbReference type="ARBA" id="ARBA00022676"/>
    </source>
</evidence>
<protein>
    <submittedName>
        <fullName evidence="10">Glycosyltransferase family 39 protein</fullName>
    </submittedName>
</protein>
<evidence type="ECO:0000259" key="9">
    <source>
        <dbReference type="Pfam" id="PF13231"/>
    </source>
</evidence>
<dbReference type="GO" id="GO:0005886">
    <property type="term" value="C:plasma membrane"/>
    <property type="evidence" value="ECO:0007669"/>
    <property type="project" value="UniProtKB-SubCell"/>
</dbReference>
<feature type="transmembrane region" description="Helical" evidence="8">
    <location>
        <begin position="258"/>
        <end position="281"/>
    </location>
</feature>
<accession>A0A4Y6PP06</accession>
<organism evidence="10 11">
    <name type="scientific">Persicimonas caeni</name>
    <dbReference type="NCBI Taxonomy" id="2292766"/>
    <lineage>
        <taxon>Bacteria</taxon>
        <taxon>Deltaproteobacteria</taxon>
        <taxon>Bradymonadales</taxon>
        <taxon>Bradymonadaceae</taxon>
        <taxon>Persicimonas</taxon>
    </lineage>
</organism>
<name>A0A4Y6PP06_PERCE</name>
<keyword evidence="7 8" id="KW-0472">Membrane</keyword>
<keyword evidence="4 10" id="KW-0808">Transferase</keyword>
<evidence type="ECO:0000313" key="10">
    <source>
        <dbReference type="EMBL" id="QDG49737.1"/>
    </source>
</evidence>
<reference evidence="10 11" key="1">
    <citation type="submission" date="2019-06" db="EMBL/GenBank/DDBJ databases">
        <title>Persicimonas caeni gen. nov., sp. nov., a predatory bacterium isolated from solar saltern.</title>
        <authorList>
            <person name="Wang S."/>
        </authorList>
    </citation>
    <scope>NUCLEOTIDE SEQUENCE [LARGE SCALE GENOMIC DNA]</scope>
    <source>
        <strain evidence="10 11">YN101</strain>
    </source>
</reference>
<evidence type="ECO:0000256" key="8">
    <source>
        <dbReference type="SAM" id="Phobius"/>
    </source>
</evidence>
<dbReference type="Pfam" id="PF13231">
    <property type="entry name" value="PMT_2"/>
    <property type="match status" value="1"/>
</dbReference>
<dbReference type="Proteomes" id="UP000315995">
    <property type="component" value="Chromosome"/>
</dbReference>
<gene>
    <name evidence="10" type="ORF">FIV42_02995</name>
</gene>
<keyword evidence="2" id="KW-1003">Cell membrane</keyword>
<feature type="transmembrane region" description="Helical" evidence="8">
    <location>
        <begin position="49"/>
        <end position="69"/>
    </location>
</feature>
<evidence type="ECO:0000256" key="2">
    <source>
        <dbReference type="ARBA" id="ARBA00022475"/>
    </source>
</evidence>
<dbReference type="InterPro" id="IPR038731">
    <property type="entry name" value="RgtA/B/C-like"/>
</dbReference>
<feature type="transmembrane region" description="Helical" evidence="8">
    <location>
        <begin position="163"/>
        <end position="181"/>
    </location>
</feature>
<accession>A0A5B8Y1G1</accession>
<feature type="transmembrane region" description="Helical" evidence="8">
    <location>
        <begin position="133"/>
        <end position="151"/>
    </location>
</feature>
<keyword evidence="5 8" id="KW-0812">Transmembrane</keyword>
<comment type="subcellular location">
    <subcellularLocation>
        <location evidence="1">Cell membrane</location>
        <topology evidence="1">Multi-pass membrane protein</topology>
    </subcellularLocation>
</comment>
<feature type="transmembrane region" description="Helical" evidence="8">
    <location>
        <begin position="466"/>
        <end position="486"/>
    </location>
</feature>
<dbReference type="GO" id="GO:0016763">
    <property type="term" value="F:pentosyltransferase activity"/>
    <property type="evidence" value="ECO:0007669"/>
    <property type="project" value="TreeGrafter"/>
</dbReference>
<feature type="transmembrane region" description="Helical" evidence="8">
    <location>
        <begin position="218"/>
        <end position="238"/>
    </location>
</feature>
<dbReference type="InterPro" id="IPR050297">
    <property type="entry name" value="LipidA_mod_glycosyltrf_83"/>
</dbReference>